<sequence>MSSSDSATRSLPVLSLRAAEIASAAAQKKAQEIGIGVSFSEHDIDLTLTLSPRTDFNIAIVDATLNLLHFVRQPTAKLTSINISIDKAFTAAGHKQPTSAYKNPNFLPGGPAYGIHNSNGGRFMLIGGGVPIVVEGQVVGAVGVSTGTPKQDEEVAMAGVKAVEEWVKKRQGPKL</sequence>
<comment type="caution">
    <text evidence="1">The sequence shown here is derived from an EMBL/GenBank/DDBJ whole genome shotgun (WGS) entry which is preliminary data.</text>
</comment>
<evidence type="ECO:0000313" key="1">
    <source>
        <dbReference type="EMBL" id="CAD0094980.1"/>
    </source>
</evidence>
<evidence type="ECO:0008006" key="3">
    <source>
        <dbReference type="Google" id="ProtNLM"/>
    </source>
</evidence>
<dbReference type="InterPro" id="IPR038084">
    <property type="entry name" value="PduO/GlcC-like_sf"/>
</dbReference>
<name>A0A9N8JZ69_9PEZI</name>
<reference evidence="1" key="1">
    <citation type="submission" date="2020-06" db="EMBL/GenBank/DDBJ databases">
        <authorList>
            <person name="Onetto C."/>
        </authorList>
    </citation>
    <scope>NUCLEOTIDE SEQUENCE</scope>
</reference>
<dbReference type="SUPFAM" id="SSF143744">
    <property type="entry name" value="GlcG-like"/>
    <property type="match status" value="1"/>
</dbReference>
<dbReference type="AlphaFoldDB" id="A0A9N8JZ69"/>
<evidence type="ECO:0000313" key="2">
    <source>
        <dbReference type="Proteomes" id="UP000714618"/>
    </source>
</evidence>
<protein>
    <recommendedName>
        <fullName evidence="3">DUF336-domain-containing protein</fullName>
    </recommendedName>
</protein>
<dbReference type="Proteomes" id="UP000714618">
    <property type="component" value="Unassembled WGS sequence"/>
</dbReference>
<organism evidence="1 2">
    <name type="scientific">Aureobasidium mustum</name>
    <dbReference type="NCBI Taxonomy" id="2773714"/>
    <lineage>
        <taxon>Eukaryota</taxon>
        <taxon>Fungi</taxon>
        <taxon>Dikarya</taxon>
        <taxon>Ascomycota</taxon>
        <taxon>Pezizomycotina</taxon>
        <taxon>Dothideomycetes</taxon>
        <taxon>Dothideomycetidae</taxon>
        <taxon>Dothideales</taxon>
        <taxon>Saccotheciaceae</taxon>
        <taxon>Aureobasidium</taxon>
    </lineage>
</organism>
<dbReference type="InterPro" id="IPR005624">
    <property type="entry name" value="PduO/GlcC-like"/>
</dbReference>
<dbReference type="PANTHER" id="PTHR34309">
    <property type="entry name" value="SLR1406 PROTEIN"/>
    <property type="match status" value="1"/>
</dbReference>
<dbReference type="EMBL" id="CAIJEO010000006">
    <property type="protein sequence ID" value="CAD0094980.1"/>
    <property type="molecule type" value="Genomic_DNA"/>
</dbReference>
<dbReference type="OrthoDB" id="2276076at2759"/>
<keyword evidence="2" id="KW-1185">Reference proteome</keyword>
<proteinExistence type="predicted"/>
<dbReference type="PANTHER" id="PTHR34309:SF1">
    <property type="entry name" value="PROTEIN GLCG"/>
    <property type="match status" value="1"/>
</dbReference>
<gene>
    <name evidence="1" type="ORF">AWRI4233_LOCUS4970</name>
</gene>
<dbReference type="Pfam" id="PF03928">
    <property type="entry name" value="HbpS-like"/>
    <property type="match status" value="1"/>
</dbReference>
<accession>A0A9N8JZ69</accession>
<dbReference type="Gene3D" id="3.30.450.150">
    <property type="entry name" value="Haem-degrading domain"/>
    <property type="match status" value="1"/>
</dbReference>
<dbReference type="InterPro" id="IPR052517">
    <property type="entry name" value="GlcG_carb_metab_protein"/>
</dbReference>